<feature type="region of interest" description="Disordered" evidence="8">
    <location>
        <begin position="1"/>
        <end position="89"/>
    </location>
</feature>
<dbReference type="Pfam" id="PF03343">
    <property type="entry name" value="SART-1"/>
    <property type="match status" value="1"/>
</dbReference>
<dbReference type="EMBL" id="JBBCAQ010000033">
    <property type="protein sequence ID" value="KAK7582305.1"/>
    <property type="molecule type" value="Genomic_DNA"/>
</dbReference>
<evidence type="ECO:0000256" key="7">
    <source>
        <dbReference type="SAM" id="Coils"/>
    </source>
</evidence>
<evidence type="ECO:0000313" key="10">
    <source>
        <dbReference type="Proteomes" id="UP001367676"/>
    </source>
</evidence>
<feature type="compositionally biased region" description="Basic residues" evidence="8">
    <location>
        <begin position="28"/>
        <end position="44"/>
    </location>
</feature>
<dbReference type="InterPro" id="IPR005011">
    <property type="entry name" value="SNU66/SART1"/>
</dbReference>
<feature type="compositionally biased region" description="Basic and acidic residues" evidence="8">
    <location>
        <begin position="108"/>
        <end position="122"/>
    </location>
</feature>
<dbReference type="GO" id="GO:0045292">
    <property type="term" value="P:mRNA cis splicing, via spliceosome"/>
    <property type="evidence" value="ECO:0007669"/>
    <property type="project" value="TreeGrafter"/>
</dbReference>
<comment type="similarity">
    <text evidence="3">Belongs to the Cyclase 1 superfamily.</text>
</comment>
<comment type="subcellular location">
    <subcellularLocation>
        <location evidence="1">Nucleus</location>
    </subcellularLocation>
</comment>
<gene>
    <name evidence="9" type="ORF">V9T40_013750</name>
</gene>
<dbReference type="Pfam" id="PF19252">
    <property type="entry name" value="HIND"/>
    <property type="match status" value="1"/>
</dbReference>
<proteinExistence type="inferred from homology"/>
<evidence type="ECO:0000256" key="4">
    <source>
        <dbReference type="ARBA" id="ARBA00022664"/>
    </source>
</evidence>
<name>A0AAN9TPL8_9HEMI</name>
<dbReference type="Pfam" id="PF04199">
    <property type="entry name" value="Cyclase"/>
    <property type="match status" value="1"/>
</dbReference>
<feature type="region of interest" description="Disordered" evidence="8">
    <location>
        <begin position="634"/>
        <end position="660"/>
    </location>
</feature>
<keyword evidence="4" id="KW-0507">mRNA processing</keyword>
<feature type="compositionally biased region" description="Acidic residues" evidence="8">
    <location>
        <begin position="48"/>
        <end position="61"/>
    </location>
</feature>
<dbReference type="InterPro" id="IPR037175">
    <property type="entry name" value="KFase_sf"/>
</dbReference>
<dbReference type="Gene3D" id="3.50.30.50">
    <property type="entry name" value="Putative cyclase"/>
    <property type="match status" value="1"/>
</dbReference>
<feature type="coiled-coil region" evidence="7">
    <location>
        <begin position="151"/>
        <end position="208"/>
    </location>
</feature>
<dbReference type="PANTHER" id="PTHR14152">
    <property type="entry name" value="SQUAMOUS CELL CARCINOMA ANTIGEN RECOGNISED BY CYTOTOXIC T LYMPHOCYTES"/>
    <property type="match status" value="1"/>
</dbReference>
<comment type="similarity">
    <text evidence="2">Belongs to the SNU66/SART1 family.</text>
</comment>
<dbReference type="SUPFAM" id="SSF102198">
    <property type="entry name" value="Putative cyclase"/>
    <property type="match status" value="1"/>
</dbReference>
<dbReference type="InterPro" id="IPR045347">
    <property type="entry name" value="HIND"/>
</dbReference>
<comment type="caution">
    <text evidence="9">The sequence shown here is derived from an EMBL/GenBank/DDBJ whole genome shotgun (WGS) entry which is preliminary data.</text>
</comment>
<keyword evidence="6" id="KW-0539">Nucleus</keyword>
<dbReference type="GO" id="GO:0004061">
    <property type="term" value="F:arylformamidase activity"/>
    <property type="evidence" value="ECO:0007669"/>
    <property type="project" value="InterPro"/>
</dbReference>
<evidence type="ECO:0000256" key="6">
    <source>
        <dbReference type="ARBA" id="ARBA00023242"/>
    </source>
</evidence>
<dbReference type="GO" id="GO:0019441">
    <property type="term" value="P:L-tryptophan catabolic process to kynurenine"/>
    <property type="evidence" value="ECO:0007669"/>
    <property type="project" value="InterPro"/>
</dbReference>
<protein>
    <recommendedName>
        <fullName evidence="11">Kynurenine formamidase</fullName>
    </recommendedName>
</protein>
<dbReference type="GO" id="GO:0046540">
    <property type="term" value="C:U4/U6 x U5 tri-snRNP complex"/>
    <property type="evidence" value="ECO:0007669"/>
    <property type="project" value="InterPro"/>
</dbReference>
<feature type="region of interest" description="Disordered" evidence="8">
    <location>
        <begin position="411"/>
        <end position="450"/>
    </location>
</feature>
<dbReference type="Proteomes" id="UP001367676">
    <property type="component" value="Unassembled WGS sequence"/>
</dbReference>
<evidence type="ECO:0000256" key="8">
    <source>
        <dbReference type="SAM" id="MobiDB-lite"/>
    </source>
</evidence>
<dbReference type="AlphaFoldDB" id="A0AAN9TPL8"/>
<sequence>MGSNKHKHRSKKRKHRSSESSEEDYDKHRHHKKHHKERREKRPKVILVDDDYESGGSDDDVIIVQPPPPPKISTEEVKSSDNTSLSIEDTNKLRARLGLKLLSVPTESSHKNDGDKTDKKETFGGVDMGEFVHKPAENITSKTQIEKLKERIALHREKRNLETKLQNVKKLNEGSDSDDDISKWVEKNRKIVSEKEQAEKRAKELDAMDEVFGIGELINEDIRENKRSAYTAKDLKGLKVEHSMDAFAEERAVVLTLKDKGVLDENEDSLVNVNMLDDERYKKNLDRRRQKQKYDLYEDDEFAEIESQLDKKVLSKYDEEIDGEKKSSFQLGETARIREEARKEALKNKLQQYAVGKRLENLSVALQPATEYYTEQEMQCKFKKFKKRVKKVRKAKPLKADDLLRVPVKPESNDDALNYGSRRATSSRNMKLEPAVKDEPDLDTDDFPAPLPIDTSKIKVEMGDEDDHELQFALHRSRRSMMAESLEPQFKANFTDDNSMEDSKEVPGASGSIVLNSTAEFCRTLGDIPTYGQAGNREEDVQELLDFEKELRTEKPRREVLDSLTTGWNEVEIDPTPIDITKTEAPILDAEPDISAGVAGALQLAISKGYIHNETEKRPSASRFSHLQAQNYSIEDKAHNMEDDKHSRRERYCGPTSDFKEKEGYKPNVKLEYIDDDGHLLSSKEAFRYLSHKFHGKGPGKNKIEKRMKKGEQEILMKQMSSTDTPLGTLSMLQQKQKETQSPFVVLSGSKHGQSFLPAPVDLSHALDEETPYWDSNVKFRLINRVNISRDDGSFYATNDFIGAEHGGTHLDAPYHFNSKGAKVDEISLNRLLSTGILIDISNEVTHADFELLPIHLDEWVRLHGPIPQDSIALIKFGWSSRYPDRLKYFGSKNSPYHFPGISPEAAKWLANSGKVVGVGVDTPSTDAGNSTSFATHSILSAANIFGLENVALHNANLPVKGFNLIVLPLKIKEGTGGPCRIVAI</sequence>
<evidence type="ECO:0000256" key="3">
    <source>
        <dbReference type="ARBA" id="ARBA00007865"/>
    </source>
</evidence>
<reference evidence="9 10" key="1">
    <citation type="submission" date="2024-03" db="EMBL/GenBank/DDBJ databases">
        <title>Adaptation during the transition from Ophiocordyceps entomopathogen to insect associate is accompanied by gene loss and intensified selection.</title>
        <authorList>
            <person name="Ward C.M."/>
            <person name="Onetto C.A."/>
            <person name="Borneman A.R."/>
        </authorList>
    </citation>
    <scope>NUCLEOTIDE SEQUENCE [LARGE SCALE GENOMIC DNA]</scope>
    <source>
        <strain evidence="9">AWRI1</strain>
        <tissue evidence="9">Single Adult Female</tissue>
    </source>
</reference>
<dbReference type="InterPro" id="IPR007325">
    <property type="entry name" value="KFase/CYL"/>
</dbReference>
<accession>A0AAN9TPL8</accession>
<feature type="compositionally biased region" description="Basic and acidic residues" evidence="8">
    <location>
        <begin position="430"/>
        <end position="439"/>
    </location>
</feature>
<evidence type="ECO:0000256" key="2">
    <source>
        <dbReference type="ARBA" id="ARBA00006076"/>
    </source>
</evidence>
<dbReference type="GO" id="GO:0000481">
    <property type="term" value="P:maturation of 5S rRNA"/>
    <property type="evidence" value="ECO:0007669"/>
    <property type="project" value="TreeGrafter"/>
</dbReference>
<evidence type="ECO:0000256" key="1">
    <source>
        <dbReference type="ARBA" id="ARBA00004123"/>
    </source>
</evidence>
<evidence type="ECO:0000313" key="9">
    <source>
        <dbReference type="EMBL" id="KAK7582305.1"/>
    </source>
</evidence>
<keyword evidence="7" id="KW-0175">Coiled coil</keyword>
<keyword evidence="5" id="KW-0508">mRNA splicing</keyword>
<feature type="region of interest" description="Disordered" evidence="8">
    <location>
        <begin position="104"/>
        <end position="138"/>
    </location>
</feature>
<evidence type="ECO:0000256" key="5">
    <source>
        <dbReference type="ARBA" id="ARBA00023187"/>
    </source>
</evidence>
<organism evidence="9 10">
    <name type="scientific">Parthenolecanium corni</name>
    <dbReference type="NCBI Taxonomy" id="536013"/>
    <lineage>
        <taxon>Eukaryota</taxon>
        <taxon>Metazoa</taxon>
        <taxon>Ecdysozoa</taxon>
        <taxon>Arthropoda</taxon>
        <taxon>Hexapoda</taxon>
        <taxon>Insecta</taxon>
        <taxon>Pterygota</taxon>
        <taxon>Neoptera</taxon>
        <taxon>Paraneoptera</taxon>
        <taxon>Hemiptera</taxon>
        <taxon>Sternorrhyncha</taxon>
        <taxon>Coccoidea</taxon>
        <taxon>Coccidae</taxon>
        <taxon>Parthenolecanium</taxon>
    </lineage>
</organism>
<evidence type="ECO:0008006" key="11">
    <source>
        <dbReference type="Google" id="ProtNLM"/>
    </source>
</evidence>
<keyword evidence="10" id="KW-1185">Reference proteome</keyword>
<dbReference type="PANTHER" id="PTHR14152:SF5">
    <property type="entry name" value="U4_U6.U5 TRI-SNRNP-ASSOCIATED PROTEIN 1"/>
    <property type="match status" value="1"/>
</dbReference>
<feature type="compositionally biased region" description="Basic residues" evidence="8">
    <location>
        <begin position="1"/>
        <end position="16"/>
    </location>
</feature>